<feature type="domain" description="ABC transporter" evidence="9">
    <location>
        <begin position="5"/>
        <end position="235"/>
    </location>
</feature>
<dbReference type="Pfam" id="PF00005">
    <property type="entry name" value="ABC_tran"/>
    <property type="match status" value="1"/>
</dbReference>
<evidence type="ECO:0000256" key="7">
    <source>
        <dbReference type="ARBA" id="ARBA00022970"/>
    </source>
</evidence>
<dbReference type="Proteomes" id="UP000323521">
    <property type="component" value="Chromosome"/>
</dbReference>
<keyword evidence="8" id="KW-0472">Membrane</keyword>
<keyword evidence="11" id="KW-1185">Reference proteome</keyword>
<dbReference type="InterPro" id="IPR003439">
    <property type="entry name" value="ABC_transporter-like_ATP-bd"/>
</dbReference>
<reference evidence="10 11" key="1">
    <citation type="submission" date="2016-10" db="EMBL/GenBank/DDBJ databases">
        <title>Complete Genome Sequence of Peptococcaceae strain DCMF.</title>
        <authorList>
            <person name="Edwards R.J."/>
            <person name="Holland S.I."/>
            <person name="Deshpande N.P."/>
            <person name="Wong Y.K."/>
            <person name="Ertan H."/>
            <person name="Manefield M."/>
            <person name="Russell T.L."/>
            <person name="Lee M.J."/>
        </authorList>
    </citation>
    <scope>NUCLEOTIDE SEQUENCE [LARGE SCALE GENOMIC DNA]</scope>
    <source>
        <strain evidence="10 11">DCMF</strain>
    </source>
</reference>
<keyword evidence="5" id="KW-0547">Nucleotide-binding</keyword>
<dbReference type="GO" id="GO:0005524">
    <property type="term" value="F:ATP binding"/>
    <property type="evidence" value="ECO:0007669"/>
    <property type="project" value="UniProtKB-KW"/>
</dbReference>
<name>A0A3G1KY41_FORW1</name>
<evidence type="ECO:0000256" key="4">
    <source>
        <dbReference type="ARBA" id="ARBA00022475"/>
    </source>
</evidence>
<evidence type="ECO:0000313" key="11">
    <source>
        <dbReference type="Proteomes" id="UP000323521"/>
    </source>
</evidence>
<keyword evidence="4" id="KW-1003">Cell membrane</keyword>
<dbReference type="KEGG" id="fwa:DCMF_24150"/>
<evidence type="ECO:0000259" key="9">
    <source>
        <dbReference type="PROSITE" id="PS50893"/>
    </source>
</evidence>
<dbReference type="GO" id="GO:0015424">
    <property type="term" value="F:ABC-type amino acid transporter activity"/>
    <property type="evidence" value="ECO:0007669"/>
    <property type="project" value="InterPro"/>
</dbReference>
<evidence type="ECO:0000313" key="10">
    <source>
        <dbReference type="EMBL" id="ATW27433.1"/>
    </source>
</evidence>
<sequence length="243" mass="26753">MGELIKINNLSKSFDEIKVLESLNMQVESGEVVAIIGASGSGKSTLVRCIAGLEPVSGGEILLHDTAVVNTASTNGKIGMVFQNFNLFPHYTVGKNITMPLKTILKMSDDLAIAKAKALLDKVHILDKFDQYPNNLSGGQKQRVAIARALALEPEIIIFDEPTSSLDPELAHEVFETISDLAKEGQTMLIVTHQINAIRRFATRIVFLNQGKIEVEGAPDYIFNQVDHPNLHQFLKQVDFEDL</sequence>
<evidence type="ECO:0000256" key="1">
    <source>
        <dbReference type="ARBA" id="ARBA00004202"/>
    </source>
</evidence>
<dbReference type="SUPFAM" id="SSF52540">
    <property type="entry name" value="P-loop containing nucleoside triphosphate hydrolases"/>
    <property type="match status" value="1"/>
</dbReference>
<dbReference type="GO" id="GO:0005886">
    <property type="term" value="C:plasma membrane"/>
    <property type="evidence" value="ECO:0007669"/>
    <property type="project" value="UniProtKB-SubCell"/>
</dbReference>
<dbReference type="Gene3D" id="3.40.50.300">
    <property type="entry name" value="P-loop containing nucleotide triphosphate hydrolases"/>
    <property type="match status" value="1"/>
</dbReference>
<evidence type="ECO:0000256" key="8">
    <source>
        <dbReference type="ARBA" id="ARBA00023136"/>
    </source>
</evidence>
<dbReference type="OrthoDB" id="9804199at2"/>
<dbReference type="RefSeq" id="WP_148136789.1">
    <property type="nucleotide sequence ID" value="NZ_CP017634.1"/>
</dbReference>
<accession>A0A3G1KY41</accession>
<dbReference type="InterPro" id="IPR003593">
    <property type="entry name" value="AAA+_ATPase"/>
</dbReference>
<dbReference type="InterPro" id="IPR027417">
    <property type="entry name" value="P-loop_NTPase"/>
</dbReference>
<dbReference type="InterPro" id="IPR017871">
    <property type="entry name" value="ABC_transporter-like_CS"/>
</dbReference>
<keyword evidence="6 10" id="KW-0067">ATP-binding</keyword>
<comment type="subcellular location">
    <subcellularLocation>
        <location evidence="1">Cell membrane</location>
        <topology evidence="1">Peripheral membrane protein</topology>
    </subcellularLocation>
</comment>
<evidence type="ECO:0000256" key="6">
    <source>
        <dbReference type="ARBA" id="ARBA00022840"/>
    </source>
</evidence>
<dbReference type="PANTHER" id="PTHR43166">
    <property type="entry name" value="AMINO ACID IMPORT ATP-BINDING PROTEIN"/>
    <property type="match status" value="1"/>
</dbReference>
<evidence type="ECO:0000256" key="2">
    <source>
        <dbReference type="ARBA" id="ARBA00005417"/>
    </source>
</evidence>
<gene>
    <name evidence="10" type="primary">glnQ</name>
    <name evidence="10" type="ORF">DCMF_24150</name>
</gene>
<comment type="similarity">
    <text evidence="2">Belongs to the ABC transporter superfamily.</text>
</comment>
<proteinExistence type="inferred from homology"/>
<dbReference type="PIRSF" id="PIRSF039085">
    <property type="entry name" value="ABC_ATPase_HisP"/>
    <property type="match status" value="1"/>
</dbReference>
<evidence type="ECO:0000256" key="3">
    <source>
        <dbReference type="ARBA" id="ARBA00022448"/>
    </source>
</evidence>
<dbReference type="GO" id="GO:0016887">
    <property type="term" value="F:ATP hydrolysis activity"/>
    <property type="evidence" value="ECO:0007669"/>
    <property type="project" value="InterPro"/>
</dbReference>
<dbReference type="InterPro" id="IPR030679">
    <property type="entry name" value="ABC_ATPase_HisP-typ"/>
</dbReference>
<dbReference type="PROSITE" id="PS50893">
    <property type="entry name" value="ABC_TRANSPORTER_2"/>
    <property type="match status" value="1"/>
</dbReference>
<dbReference type="AlphaFoldDB" id="A0A3G1KY41"/>
<organism evidence="10 11">
    <name type="scientific">Formimonas warabiya</name>
    <dbReference type="NCBI Taxonomy" id="1761012"/>
    <lineage>
        <taxon>Bacteria</taxon>
        <taxon>Bacillati</taxon>
        <taxon>Bacillota</taxon>
        <taxon>Clostridia</taxon>
        <taxon>Eubacteriales</taxon>
        <taxon>Peptococcaceae</taxon>
        <taxon>Candidatus Formimonas</taxon>
    </lineage>
</organism>
<keyword evidence="7" id="KW-0029">Amino-acid transport</keyword>
<dbReference type="PANTHER" id="PTHR43166:SF9">
    <property type="entry name" value="GLUTAMATE_ASPARTATE IMPORT ATP-BINDING PROTEIN GLTL"/>
    <property type="match status" value="1"/>
</dbReference>
<evidence type="ECO:0000256" key="5">
    <source>
        <dbReference type="ARBA" id="ARBA00022741"/>
    </source>
</evidence>
<dbReference type="InterPro" id="IPR050086">
    <property type="entry name" value="MetN_ABC_transporter-like"/>
</dbReference>
<dbReference type="SMART" id="SM00382">
    <property type="entry name" value="AAA"/>
    <property type="match status" value="1"/>
</dbReference>
<dbReference type="EMBL" id="CP017634">
    <property type="protein sequence ID" value="ATW27433.1"/>
    <property type="molecule type" value="Genomic_DNA"/>
</dbReference>
<protein>
    <submittedName>
        <fullName evidence="10">Glutamine ABC transporter ATP-binding protein</fullName>
    </submittedName>
</protein>
<dbReference type="PROSITE" id="PS00211">
    <property type="entry name" value="ABC_TRANSPORTER_1"/>
    <property type="match status" value="1"/>
</dbReference>
<keyword evidence="3" id="KW-0813">Transport</keyword>